<feature type="domain" description="Major facilitator superfamily (MFS) profile" evidence="6">
    <location>
        <begin position="199"/>
        <end position="388"/>
    </location>
</feature>
<protein>
    <submittedName>
        <fullName evidence="7">MFS family permease</fullName>
    </submittedName>
</protein>
<feature type="transmembrane region" description="Helical" evidence="5">
    <location>
        <begin position="64"/>
        <end position="84"/>
    </location>
</feature>
<evidence type="ECO:0000256" key="4">
    <source>
        <dbReference type="ARBA" id="ARBA00023136"/>
    </source>
</evidence>
<feature type="transmembrane region" description="Helical" evidence="5">
    <location>
        <begin position="197"/>
        <end position="217"/>
    </location>
</feature>
<dbReference type="InterPro" id="IPR052714">
    <property type="entry name" value="MFS_Exporter"/>
</dbReference>
<keyword evidence="8" id="KW-1185">Reference proteome</keyword>
<dbReference type="Proteomes" id="UP000658613">
    <property type="component" value="Unassembled WGS sequence"/>
</dbReference>
<name>A0A931E1A1_9CORY</name>
<feature type="transmembrane region" description="Helical" evidence="5">
    <location>
        <begin position="294"/>
        <end position="311"/>
    </location>
</feature>
<evidence type="ECO:0000313" key="8">
    <source>
        <dbReference type="Proteomes" id="UP000658613"/>
    </source>
</evidence>
<dbReference type="PANTHER" id="PTHR23531:SF1">
    <property type="entry name" value="QUINOLENE RESISTANCE PROTEIN NORA"/>
    <property type="match status" value="1"/>
</dbReference>
<feature type="transmembrane region" description="Helical" evidence="5">
    <location>
        <begin position="229"/>
        <end position="251"/>
    </location>
</feature>
<organism evidence="7 8">
    <name type="scientific">Corynebacterium aquatimens</name>
    <dbReference type="NCBI Taxonomy" id="1190508"/>
    <lineage>
        <taxon>Bacteria</taxon>
        <taxon>Bacillati</taxon>
        <taxon>Actinomycetota</taxon>
        <taxon>Actinomycetes</taxon>
        <taxon>Mycobacteriales</taxon>
        <taxon>Corynebacteriaceae</taxon>
        <taxon>Corynebacterium</taxon>
    </lineage>
</organism>
<dbReference type="InterPro" id="IPR020846">
    <property type="entry name" value="MFS_dom"/>
</dbReference>
<keyword evidence="4 5" id="KW-0472">Membrane</keyword>
<dbReference type="SUPFAM" id="SSF103473">
    <property type="entry name" value="MFS general substrate transporter"/>
    <property type="match status" value="1"/>
</dbReference>
<feature type="transmembrane region" description="Helical" evidence="5">
    <location>
        <begin position="90"/>
        <end position="109"/>
    </location>
</feature>
<evidence type="ECO:0000256" key="1">
    <source>
        <dbReference type="ARBA" id="ARBA00004651"/>
    </source>
</evidence>
<dbReference type="Pfam" id="PF07690">
    <property type="entry name" value="MFS_1"/>
    <property type="match status" value="1"/>
</dbReference>
<dbReference type="InterPro" id="IPR011701">
    <property type="entry name" value="MFS"/>
</dbReference>
<dbReference type="Gene3D" id="1.20.1250.20">
    <property type="entry name" value="MFS general substrate transporter like domains"/>
    <property type="match status" value="2"/>
</dbReference>
<comment type="caution">
    <text evidence="7">The sequence shown here is derived from an EMBL/GenBank/DDBJ whole genome shotgun (WGS) entry which is preliminary data.</text>
</comment>
<dbReference type="PROSITE" id="PS50850">
    <property type="entry name" value="MFS"/>
    <property type="match status" value="1"/>
</dbReference>
<evidence type="ECO:0000256" key="2">
    <source>
        <dbReference type="ARBA" id="ARBA00022692"/>
    </source>
</evidence>
<comment type="subcellular location">
    <subcellularLocation>
        <location evidence="1">Cell membrane</location>
        <topology evidence="1">Multi-pass membrane protein</topology>
    </subcellularLocation>
</comment>
<keyword evidence="3 5" id="KW-1133">Transmembrane helix</keyword>
<keyword evidence="2 5" id="KW-0812">Transmembrane</keyword>
<feature type="transmembrane region" description="Helical" evidence="5">
    <location>
        <begin position="130"/>
        <end position="150"/>
    </location>
</feature>
<dbReference type="EMBL" id="JADOUE010000001">
    <property type="protein sequence ID" value="MBG6121926.1"/>
    <property type="molecule type" value="Genomic_DNA"/>
</dbReference>
<feature type="transmembrane region" description="Helical" evidence="5">
    <location>
        <begin position="35"/>
        <end position="57"/>
    </location>
</feature>
<feature type="transmembrane region" description="Helical" evidence="5">
    <location>
        <begin position="156"/>
        <end position="176"/>
    </location>
</feature>
<sequence>MPGFIAAMVAIATSFGSWGLLLPVVPVAVMDKGGTAALAGATTGVFMTATVLVQVITPWLLRRVSYPLVIAVSGLLMGVPALAYELPLSASGILLVSAIRGVGFGLMTVSESAVIAELVPRRWLGKATGVFGAAAGLMQMLTLPVGLWIAERAGYMPVWVMGLVIYLIGAAACIWIPRVKASAQEIDAHAIPAPPTWKLVLVPALCLTLAAVAYSILTNFLPASIRDAGISSSTAIGGLILAVVNLAVMFARYGAGVIADKRGIPGTMMIPGQIIGAFGFAGFAIAMATNAHQAWFLVAAFFFGVSFGVVQNESLLSMFHRLPRSKIGHASAVWNVAFDGGQAISSFFFGAIIAGVGITSSLWIATAVLVSGIVMSVADWLIGRARAA</sequence>
<accession>A0A931E1A1</accession>
<evidence type="ECO:0000256" key="3">
    <source>
        <dbReference type="ARBA" id="ARBA00022989"/>
    </source>
</evidence>
<dbReference type="PANTHER" id="PTHR23531">
    <property type="entry name" value="QUINOLENE RESISTANCE PROTEIN NORA"/>
    <property type="match status" value="1"/>
</dbReference>
<reference evidence="7" key="1">
    <citation type="submission" date="2020-11" db="EMBL/GenBank/DDBJ databases">
        <title>Sequencing the genomes of 1000 actinobacteria strains.</title>
        <authorList>
            <person name="Klenk H.-P."/>
        </authorList>
    </citation>
    <scope>NUCLEOTIDE SEQUENCE</scope>
    <source>
        <strain evidence="7">DSM 45632</strain>
    </source>
</reference>
<gene>
    <name evidence="7" type="ORF">IW254_000895</name>
</gene>
<evidence type="ECO:0000259" key="6">
    <source>
        <dbReference type="PROSITE" id="PS50850"/>
    </source>
</evidence>
<evidence type="ECO:0000313" key="7">
    <source>
        <dbReference type="EMBL" id="MBG6121926.1"/>
    </source>
</evidence>
<dbReference type="RefSeq" id="WP_331273434.1">
    <property type="nucleotide sequence ID" value="NZ_CP046980.1"/>
</dbReference>
<dbReference type="GO" id="GO:0005886">
    <property type="term" value="C:plasma membrane"/>
    <property type="evidence" value="ECO:0007669"/>
    <property type="project" value="UniProtKB-SubCell"/>
</dbReference>
<dbReference type="GO" id="GO:0022857">
    <property type="term" value="F:transmembrane transporter activity"/>
    <property type="evidence" value="ECO:0007669"/>
    <property type="project" value="InterPro"/>
</dbReference>
<evidence type="ECO:0000256" key="5">
    <source>
        <dbReference type="SAM" id="Phobius"/>
    </source>
</evidence>
<proteinExistence type="predicted"/>
<dbReference type="AlphaFoldDB" id="A0A931E1A1"/>
<dbReference type="InterPro" id="IPR036259">
    <property type="entry name" value="MFS_trans_sf"/>
</dbReference>
<feature type="transmembrane region" description="Helical" evidence="5">
    <location>
        <begin position="263"/>
        <end position="288"/>
    </location>
</feature>